<proteinExistence type="predicted"/>
<protein>
    <submittedName>
        <fullName evidence="5">Type VI secretion system protein TssL</fullName>
    </submittedName>
</protein>
<dbReference type="InterPro" id="IPR017733">
    <property type="entry name" value="OmpA-like_dom_proteobacteria"/>
</dbReference>
<accession>A0A2J7TG52</accession>
<dbReference type="AlphaFoldDB" id="A0A2J7TG52"/>
<gene>
    <name evidence="5" type="ORF">CR492_11470</name>
</gene>
<dbReference type="GO" id="GO:0016020">
    <property type="term" value="C:membrane"/>
    <property type="evidence" value="ECO:0007669"/>
    <property type="project" value="UniProtKB-UniRule"/>
</dbReference>
<evidence type="ECO:0000256" key="3">
    <source>
        <dbReference type="SAM" id="Phobius"/>
    </source>
</evidence>
<dbReference type="InterPro" id="IPR050330">
    <property type="entry name" value="Bact_OuterMem_StrucFunc"/>
</dbReference>
<organism evidence="5 6">
    <name type="scientific">Methylocella silvestris</name>
    <dbReference type="NCBI Taxonomy" id="199596"/>
    <lineage>
        <taxon>Bacteria</taxon>
        <taxon>Pseudomonadati</taxon>
        <taxon>Pseudomonadota</taxon>
        <taxon>Alphaproteobacteria</taxon>
        <taxon>Hyphomicrobiales</taxon>
        <taxon>Beijerinckiaceae</taxon>
        <taxon>Methylocella</taxon>
    </lineage>
</organism>
<sequence length="497" mass="53988">MNEKDPPDSLGRRDNRTIIVPNPGGRRPEPARPSAPYAPPPPDAPQPPYVPAQPGAAPAWPSHPSHGADASPGDEWIKGRAAAAQAPDRIVRDIPIDDLLVPNENPLLRAAGPLLLLLGRLRVAQLQASPASLMGQVAEAVGFFDKEIRATGVAPQQAETAKYILCATADDIVQNIPTEDRHVWTQYSMLSRFFGERIGGVRFFSELDKAKTDPLNNYDLLELIYDCLALGFQGVHRSSPTGAVSLQQIQRDLYELLRRVRPRVDRELSPHWRGQSLPRGVMRARIPFWAIASLAALCLFGLFITLRMLLTGAADVAAADLNGLIGRGDLKLVRHNFAPPPKPPEPPPGKLTQLQRIRLALAPEIAAKKVDATQTATKIKIIVGDLVLFPSGQANVKPQFEPIAKRIAQTLEKEPGAITIVGHTDNVKLQATSPFDSNWTLSMARAKAVAAVLKPGLSDPARVEVDGKADEQPIAPNDTPLGRAQNRRVEIMLARSD</sequence>
<dbReference type="EMBL" id="PDZR01000012">
    <property type="protein sequence ID" value="PNG25736.1"/>
    <property type="molecule type" value="Genomic_DNA"/>
</dbReference>
<dbReference type="PROSITE" id="PS51123">
    <property type="entry name" value="OMPA_2"/>
    <property type="match status" value="1"/>
</dbReference>
<dbReference type="SUPFAM" id="SSF103088">
    <property type="entry name" value="OmpA-like"/>
    <property type="match status" value="1"/>
</dbReference>
<dbReference type="Gene3D" id="3.30.1330.60">
    <property type="entry name" value="OmpA-like domain"/>
    <property type="match status" value="1"/>
</dbReference>
<dbReference type="InterPro" id="IPR038522">
    <property type="entry name" value="T4/T6SS_DotU_sf"/>
</dbReference>
<dbReference type="NCBIfam" id="TIGR03350">
    <property type="entry name" value="type_VI_ompA"/>
    <property type="match status" value="1"/>
</dbReference>
<feature type="region of interest" description="Disordered" evidence="2">
    <location>
        <begin position="1"/>
        <end position="74"/>
    </location>
</feature>
<feature type="compositionally biased region" description="Pro residues" evidence="2">
    <location>
        <begin position="31"/>
        <end position="51"/>
    </location>
</feature>
<feature type="domain" description="OmpA-like" evidence="4">
    <location>
        <begin position="376"/>
        <end position="497"/>
    </location>
</feature>
<feature type="compositionally biased region" description="Basic and acidic residues" evidence="2">
    <location>
        <begin position="1"/>
        <end position="16"/>
    </location>
</feature>
<dbReference type="Proteomes" id="UP000236286">
    <property type="component" value="Unassembled WGS sequence"/>
</dbReference>
<dbReference type="InterPro" id="IPR006665">
    <property type="entry name" value="OmpA-like"/>
</dbReference>
<keyword evidence="1 3" id="KW-0472">Membrane</keyword>
<evidence type="ECO:0000256" key="2">
    <source>
        <dbReference type="SAM" id="MobiDB-lite"/>
    </source>
</evidence>
<dbReference type="CDD" id="cd07185">
    <property type="entry name" value="OmpA_C-like"/>
    <property type="match status" value="1"/>
</dbReference>
<evidence type="ECO:0000259" key="4">
    <source>
        <dbReference type="PROSITE" id="PS51123"/>
    </source>
</evidence>
<dbReference type="OrthoDB" id="345640at2"/>
<dbReference type="Pfam" id="PF00691">
    <property type="entry name" value="OmpA"/>
    <property type="match status" value="1"/>
</dbReference>
<feature type="region of interest" description="Disordered" evidence="2">
    <location>
        <begin position="467"/>
        <end position="486"/>
    </location>
</feature>
<dbReference type="Pfam" id="PF09850">
    <property type="entry name" value="DotU"/>
    <property type="match status" value="1"/>
</dbReference>
<dbReference type="InterPro" id="IPR017732">
    <property type="entry name" value="T4/T6SS_DotU"/>
</dbReference>
<evidence type="ECO:0000256" key="1">
    <source>
        <dbReference type="PROSITE-ProRule" id="PRU00473"/>
    </source>
</evidence>
<dbReference type="NCBIfam" id="TIGR03349">
    <property type="entry name" value="IV_VI_DotU"/>
    <property type="match status" value="1"/>
</dbReference>
<comment type="caution">
    <text evidence="5">The sequence shown here is derived from an EMBL/GenBank/DDBJ whole genome shotgun (WGS) entry which is preliminary data.</text>
</comment>
<evidence type="ECO:0000313" key="5">
    <source>
        <dbReference type="EMBL" id="PNG25736.1"/>
    </source>
</evidence>
<reference evidence="5 6" key="1">
    <citation type="submission" date="2017-10" db="EMBL/GenBank/DDBJ databases">
        <title>Genome announcement of Methylocella silvestris TVC from permafrost.</title>
        <authorList>
            <person name="Wang J."/>
            <person name="Geng K."/>
            <person name="Ul-Haque F."/>
            <person name="Crombie A.T."/>
            <person name="Street L.E."/>
            <person name="Wookey P.A."/>
            <person name="Murrell J.C."/>
            <person name="Pratscher J."/>
        </authorList>
    </citation>
    <scope>NUCLEOTIDE SEQUENCE [LARGE SCALE GENOMIC DNA]</scope>
    <source>
        <strain evidence="5 6">TVC</strain>
    </source>
</reference>
<dbReference type="RefSeq" id="WP_102843890.1">
    <property type="nucleotide sequence ID" value="NZ_PDZR01000012.1"/>
</dbReference>
<dbReference type="PANTHER" id="PTHR30329:SF19">
    <property type="entry name" value="OUTER MEMBRANE PROTEIN, OMPA FAMILY"/>
    <property type="match status" value="1"/>
</dbReference>
<name>A0A2J7TG52_METSI</name>
<evidence type="ECO:0000313" key="6">
    <source>
        <dbReference type="Proteomes" id="UP000236286"/>
    </source>
</evidence>
<dbReference type="PANTHER" id="PTHR30329">
    <property type="entry name" value="STATOR ELEMENT OF FLAGELLAR MOTOR COMPLEX"/>
    <property type="match status" value="1"/>
</dbReference>
<feature type="transmembrane region" description="Helical" evidence="3">
    <location>
        <begin position="286"/>
        <end position="306"/>
    </location>
</feature>
<keyword evidence="3" id="KW-1133">Transmembrane helix</keyword>
<dbReference type="NCBIfam" id="NF038228">
    <property type="entry name" value="IcmH_DotU_IVB"/>
    <property type="match status" value="1"/>
</dbReference>
<keyword evidence="3" id="KW-0812">Transmembrane</keyword>
<dbReference type="InterPro" id="IPR036737">
    <property type="entry name" value="OmpA-like_sf"/>
</dbReference>
<dbReference type="Gene3D" id="1.25.40.590">
    <property type="entry name" value="Type IV / VI secretion system, DotU"/>
    <property type="match status" value="1"/>
</dbReference>